<dbReference type="AlphaFoldDB" id="A0A6I4M7X7"/>
<keyword evidence="3" id="KW-1185">Reference proteome</keyword>
<name>A0A6I4M7X7_9ACTN</name>
<gene>
    <name evidence="2" type="ORF">F8568_005490</name>
</gene>
<comment type="caution">
    <text evidence="2">The sequence shown here is derived from an EMBL/GenBank/DDBJ whole genome shotgun (WGS) entry which is preliminary data.</text>
</comment>
<proteinExistence type="predicted"/>
<feature type="domain" description="SnoaL-like" evidence="1">
    <location>
        <begin position="17"/>
        <end position="127"/>
    </location>
</feature>
<dbReference type="Gene3D" id="3.10.450.50">
    <property type="match status" value="1"/>
</dbReference>
<dbReference type="InterPro" id="IPR032710">
    <property type="entry name" value="NTF2-like_dom_sf"/>
</dbReference>
<reference evidence="2" key="1">
    <citation type="submission" date="2019-12" db="EMBL/GenBank/DDBJ databases">
        <title>Actinomadura physcomitrii sp. nov., a novel actinomycete isolated from moss [Physcomitrium sphaericum (Ludw) Fuernr].</title>
        <authorList>
            <person name="Zhuang X."/>
        </authorList>
    </citation>
    <scope>NUCLEOTIDE SEQUENCE [LARGE SCALE GENOMIC DNA]</scope>
    <source>
        <strain evidence="2">LD22</strain>
    </source>
</reference>
<dbReference type="InterPro" id="IPR037401">
    <property type="entry name" value="SnoaL-like"/>
</dbReference>
<evidence type="ECO:0000313" key="3">
    <source>
        <dbReference type="Proteomes" id="UP000462055"/>
    </source>
</evidence>
<dbReference type="Pfam" id="PF12680">
    <property type="entry name" value="SnoaL_2"/>
    <property type="match status" value="1"/>
</dbReference>
<evidence type="ECO:0000259" key="1">
    <source>
        <dbReference type="Pfam" id="PF12680"/>
    </source>
</evidence>
<sequence>MPVIEEEFMPRSAGDVVREFTRAMRDGDLAHAFDDLATEDIVFENVPMKPPAQIVTGREAVRSRLEALYAVGKAERFDIVNQLENDDVVMHERVDSYSFPPGLFPKGDVFLMRVASVFTVRDDRVAGWRDYYDLGVFEDELGVDLAGFGAVIGHRYATRAS</sequence>
<dbReference type="EMBL" id="WBMS02000003">
    <property type="protein sequence ID" value="MVZ99840.1"/>
    <property type="molecule type" value="Genomic_DNA"/>
</dbReference>
<accession>A0A6I4M7X7</accession>
<evidence type="ECO:0000313" key="2">
    <source>
        <dbReference type="EMBL" id="MVZ99840.1"/>
    </source>
</evidence>
<dbReference type="Proteomes" id="UP000462055">
    <property type="component" value="Unassembled WGS sequence"/>
</dbReference>
<organism evidence="2 3">
    <name type="scientific">Actinomadura physcomitrii</name>
    <dbReference type="NCBI Taxonomy" id="2650748"/>
    <lineage>
        <taxon>Bacteria</taxon>
        <taxon>Bacillati</taxon>
        <taxon>Actinomycetota</taxon>
        <taxon>Actinomycetes</taxon>
        <taxon>Streptosporangiales</taxon>
        <taxon>Thermomonosporaceae</taxon>
        <taxon>Actinomadura</taxon>
    </lineage>
</organism>
<protein>
    <recommendedName>
        <fullName evidence="1">SnoaL-like domain-containing protein</fullName>
    </recommendedName>
</protein>
<dbReference type="SUPFAM" id="SSF54427">
    <property type="entry name" value="NTF2-like"/>
    <property type="match status" value="1"/>
</dbReference>